<feature type="region of interest" description="Disordered" evidence="1">
    <location>
        <begin position="38"/>
        <end position="74"/>
    </location>
</feature>
<organism evidence="2 3">
    <name type="scientific">Elysia crispata</name>
    <name type="common">lettuce slug</name>
    <dbReference type="NCBI Taxonomy" id="231223"/>
    <lineage>
        <taxon>Eukaryota</taxon>
        <taxon>Metazoa</taxon>
        <taxon>Spiralia</taxon>
        <taxon>Lophotrochozoa</taxon>
        <taxon>Mollusca</taxon>
        <taxon>Gastropoda</taxon>
        <taxon>Heterobranchia</taxon>
        <taxon>Euthyneura</taxon>
        <taxon>Panpulmonata</taxon>
        <taxon>Sacoglossa</taxon>
        <taxon>Placobranchoidea</taxon>
        <taxon>Plakobranchidae</taxon>
        <taxon>Elysia</taxon>
    </lineage>
</organism>
<dbReference type="AlphaFoldDB" id="A0AAE1DL69"/>
<sequence>MSPSVNTNNISSTGLVRLNKPHTLSSARFTARDLQALVTQEKTPGKDDVTRSDFDGCQGKKGKRAGDSDSHVIY</sequence>
<evidence type="ECO:0000313" key="2">
    <source>
        <dbReference type="EMBL" id="KAK3773880.1"/>
    </source>
</evidence>
<evidence type="ECO:0000313" key="3">
    <source>
        <dbReference type="Proteomes" id="UP001283361"/>
    </source>
</evidence>
<dbReference type="Proteomes" id="UP001283361">
    <property type="component" value="Unassembled WGS sequence"/>
</dbReference>
<protein>
    <submittedName>
        <fullName evidence="2">Uncharacterized protein</fullName>
    </submittedName>
</protein>
<accession>A0AAE1DL69</accession>
<keyword evidence="3" id="KW-1185">Reference proteome</keyword>
<feature type="compositionally biased region" description="Basic and acidic residues" evidence="1">
    <location>
        <begin position="64"/>
        <end position="74"/>
    </location>
</feature>
<proteinExistence type="predicted"/>
<dbReference type="EMBL" id="JAWDGP010003486">
    <property type="protein sequence ID" value="KAK3773880.1"/>
    <property type="molecule type" value="Genomic_DNA"/>
</dbReference>
<gene>
    <name evidence="2" type="ORF">RRG08_036570</name>
</gene>
<reference evidence="2" key="1">
    <citation type="journal article" date="2023" name="G3 (Bethesda)">
        <title>A reference genome for the long-term kleptoplast-retaining sea slug Elysia crispata morphotype clarki.</title>
        <authorList>
            <person name="Eastman K.E."/>
            <person name="Pendleton A.L."/>
            <person name="Shaikh M.A."/>
            <person name="Suttiyut T."/>
            <person name="Ogas R."/>
            <person name="Tomko P."/>
            <person name="Gavelis G."/>
            <person name="Widhalm J.R."/>
            <person name="Wisecaver J.H."/>
        </authorList>
    </citation>
    <scope>NUCLEOTIDE SEQUENCE</scope>
    <source>
        <strain evidence="2">ECLA1</strain>
    </source>
</reference>
<name>A0AAE1DL69_9GAST</name>
<feature type="compositionally biased region" description="Basic and acidic residues" evidence="1">
    <location>
        <begin position="43"/>
        <end position="54"/>
    </location>
</feature>
<evidence type="ECO:0000256" key="1">
    <source>
        <dbReference type="SAM" id="MobiDB-lite"/>
    </source>
</evidence>
<comment type="caution">
    <text evidence="2">The sequence shown here is derived from an EMBL/GenBank/DDBJ whole genome shotgun (WGS) entry which is preliminary data.</text>
</comment>